<reference evidence="1" key="1">
    <citation type="journal article" date="2015" name="Nature">
        <title>Complex archaea that bridge the gap between prokaryotes and eukaryotes.</title>
        <authorList>
            <person name="Spang A."/>
            <person name="Saw J.H."/>
            <person name="Jorgensen S.L."/>
            <person name="Zaremba-Niedzwiedzka K."/>
            <person name="Martijn J."/>
            <person name="Lind A.E."/>
            <person name="van Eijk R."/>
            <person name="Schleper C."/>
            <person name="Guy L."/>
            <person name="Ettema T.J."/>
        </authorList>
    </citation>
    <scope>NUCLEOTIDE SEQUENCE</scope>
</reference>
<feature type="non-terminal residue" evidence="1">
    <location>
        <position position="1"/>
    </location>
</feature>
<sequence length="36" mass="4203">SWKLLCQDVDRKKSLLEDFVRGLVQEDLDRQVANGK</sequence>
<name>A0A0F9DLI5_9ZZZZ</name>
<gene>
    <name evidence="1" type="ORF">LCGC14_2262810</name>
</gene>
<protein>
    <submittedName>
        <fullName evidence="1">Uncharacterized protein</fullName>
    </submittedName>
</protein>
<dbReference type="EMBL" id="LAZR01031109">
    <property type="protein sequence ID" value="KKL54696.1"/>
    <property type="molecule type" value="Genomic_DNA"/>
</dbReference>
<organism evidence="1">
    <name type="scientific">marine sediment metagenome</name>
    <dbReference type="NCBI Taxonomy" id="412755"/>
    <lineage>
        <taxon>unclassified sequences</taxon>
        <taxon>metagenomes</taxon>
        <taxon>ecological metagenomes</taxon>
    </lineage>
</organism>
<comment type="caution">
    <text evidence="1">The sequence shown here is derived from an EMBL/GenBank/DDBJ whole genome shotgun (WGS) entry which is preliminary data.</text>
</comment>
<proteinExistence type="predicted"/>
<evidence type="ECO:0000313" key="1">
    <source>
        <dbReference type="EMBL" id="KKL54696.1"/>
    </source>
</evidence>
<accession>A0A0F9DLI5</accession>
<dbReference type="AlphaFoldDB" id="A0A0F9DLI5"/>